<evidence type="ECO:0000256" key="10">
    <source>
        <dbReference type="ARBA" id="ARBA00023180"/>
    </source>
</evidence>
<evidence type="ECO:0000256" key="11">
    <source>
        <dbReference type="ARBA" id="ARBA00023224"/>
    </source>
</evidence>
<name>A0AAW1B7J2_CROAD</name>
<dbReference type="InterPro" id="IPR000337">
    <property type="entry name" value="GPCR_3"/>
</dbReference>
<gene>
    <name evidence="15" type="ORF">NXF25_021460</name>
</gene>
<dbReference type="PANTHER" id="PTHR24061">
    <property type="entry name" value="CALCIUM-SENSING RECEPTOR-RELATED"/>
    <property type="match status" value="1"/>
</dbReference>
<dbReference type="PRINTS" id="PR01535">
    <property type="entry name" value="VOMERONASL2R"/>
</dbReference>
<evidence type="ECO:0000256" key="4">
    <source>
        <dbReference type="ARBA" id="ARBA00022692"/>
    </source>
</evidence>
<evidence type="ECO:0000256" key="2">
    <source>
        <dbReference type="ARBA" id="ARBA00007242"/>
    </source>
</evidence>
<comment type="subcellular location">
    <subcellularLocation>
        <location evidence="1">Cell membrane</location>
        <topology evidence="1">Multi-pass membrane protein</topology>
    </subcellularLocation>
</comment>
<keyword evidence="4 12" id="KW-0812">Transmembrane</keyword>
<feature type="transmembrane region" description="Helical" evidence="12">
    <location>
        <begin position="644"/>
        <end position="662"/>
    </location>
</feature>
<feature type="transmembrane region" description="Helical" evidence="12">
    <location>
        <begin position="719"/>
        <end position="737"/>
    </location>
</feature>
<comment type="similarity">
    <text evidence="2">Belongs to the G-protein coupled receptor 3 family.</text>
</comment>
<keyword evidence="7" id="KW-0297">G-protein coupled receptor</keyword>
<dbReference type="Pfam" id="PF01094">
    <property type="entry name" value="ANF_receptor"/>
    <property type="match status" value="1"/>
</dbReference>
<dbReference type="CDD" id="cd15283">
    <property type="entry name" value="7tmC_V2R_pheromone"/>
    <property type="match status" value="1"/>
</dbReference>
<feature type="transmembrane region" description="Helical" evidence="12">
    <location>
        <begin position="830"/>
        <end position="853"/>
    </location>
</feature>
<dbReference type="InterPro" id="IPR000068">
    <property type="entry name" value="GPCR_3_Ca_sens_rcpt-rel"/>
</dbReference>
<dbReference type="EMBL" id="JAOTOJ010000008">
    <property type="protein sequence ID" value="KAK9398099.1"/>
    <property type="molecule type" value="Genomic_DNA"/>
</dbReference>
<comment type="caution">
    <text evidence="15">The sequence shown here is derived from an EMBL/GenBank/DDBJ whole genome shotgun (WGS) entry which is preliminary data.</text>
</comment>
<dbReference type="SUPFAM" id="SSF53822">
    <property type="entry name" value="Periplasmic binding protein-like I"/>
    <property type="match status" value="1"/>
</dbReference>
<protein>
    <submittedName>
        <fullName evidence="15">Type-2 vomeronasal receptor</fullName>
    </submittedName>
</protein>
<accession>A0AAW1B7J2</accession>
<feature type="chain" id="PRO_5043643024" evidence="13">
    <location>
        <begin position="22"/>
        <end position="878"/>
    </location>
</feature>
<evidence type="ECO:0000256" key="6">
    <source>
        <dbReference type="ARBA" id="ARBA00022989"/>
    </source>
</evidence>
<dbReference type="PRINTS" id="PR00248">
    <property type="entry name" value="GPCRMGR"/>
</dbReference>
<keyword evidence="8 12" id="KW-0472">Membrane</keyword>
<feature type="transmembrane region" description="Helical" evidence="12">
    <location>
        <begin position="604"/>
        <end position="624"/>
    </location>
</feature>
<keyword evidence="6 12" id="KW-1133">Transmembrane helix</keyword>
<dbReference type="InterPro" id="IPR038550">
    <property type="entry name" value="GPCR_3_9-Cys_sf"/>
</dbReference>
<dbReference type="PANTHER" id="PTHR24061:SF599">
    <property type="entry name" value="G-PROTEIN COUPLED RECEPTORS FAMILY 3 PROFILE DOMAIN-CONTAINING PROTEIN"/>
    <property type="match status" value="1"/>
</dbReference>
<organism evidence="15 16">
    <name type="scientific">Crotalus adamanteus</name>
    <name type="common">Eastern diamondback rattlesnake</name>
    <dbReference type="NCBI Taxonomy" id="8729"/>
    <lineage>
        <taxon>Eukaryota</taxon>
        <taxon>Metazoa</taxon>
        <taxon>Chordata</taxon>
        <taxon>Craniata</taxon>
        <taxon>Vertebrata</taxon>
        <taxon>Euteleostomi</taxon>
        <taxon>Lepidosauria</taxon>
        <taxon>Squamata</taxon>
        <taxon>Bifurcata</taxon>
        <taxon>Unidentata</taxon>
        <taxon>Episquamata</taxon>
        <taxon>Toxicofera</taxon>
        <taxon>Serpentes</taxon>
        <taxon>Colubroidea</taxon>
        <taxon>Viperidae</taxon>
        <taxon>Crotalinae</taxon>
        <taxon>Crotalus</taxon>
    </lineage>
</organism>
<keyword evidence="16" id="KW-1185">Reference proteome</keyword>
<evidence type="ECO:0000256" key="3">
    <source>
        <dbReference type="ARBA" id="ARBA00022475"/>
    </source>
</evidence>
<dbReference type="InterPro" id="IPR028082">
    <property type="entry name" value="Peripla_BP_I"/>
</dbReference>
<keyword evidence="5 13" id="KW-0732">Signal</keyword>
<dbReference type="Gene3D" id="2.10.50.30">
    <property type="entry name" value="GPCR, family 3, nine cysteines domain"/>
    <property type="match status" value="1"/>
</dbReference>
<dbReference type="PROSITE" id="PS50259">
    <property type="entry name" value="G_PROTEIN_RECEP_F3_4"/>
    <property type="match status" value="1"/>
</dbReference>
<dbReference type="Proteomes" id="UP001474421">
    <property type="component" value="Unassembled WGS sequence"/>
</dbReference>
<keyword evidence="11" id="KW-0807">Transducer</keyword>
<dbReference type="AlphaFoldDB" id="A0AAW1B7J2"/>
<evidence type="ECO:0000256" key="9">
    <source>
        <dbReference type="ARBA" id="ARBA00023170"/>
    </source>
</evidence>
<evidence type="ECO:0000259" key="14">
    <source>
        <dbReference type="PROSITE" id="PS50259"/>
    </source>
</evidence>
<dbReference type="GO" id="GO:0005886">
    <property type="term" value="C:plasma membrane"/>
    <property type="evidence" value="ECO:0007669"/>
    <property type="project" value="UniProtKB-SubCell"/>
</dbReference>
<evidence type="ECO:0000256" key="12">
    <source>
        <dbReference type="SAM" id="Phobius"/>
    </source>
</evidence>
<dbReference type="InterPro" id="IPR011500">
    <property type="entry name" value="GPCR_3_9-Cys_dom"/>
</dbReference>
<keyword evidence="10" id="KW-0325">Glycoprotein</keyword>
<dbReference type="Pfam" id="PF00003">
    <property type="entry name" value="7tm_3"/>
    <property type="match status" value="1"/>
</dbReference>
<dbReference type="FunFam" id="2.10.50.30:FF:000002">
    <property type="entry name" value="Vomeronasal 2 receptor, h1"/>
    <property type="match status" value="1"/>
</dbReference>
<dbReference type="Pfam" id="PF07562">
    <property type="entry name" value="NCD3G"/>
    <property type="match status" value="1"/>
</dbReference>
<evidence type="ECO:0000313" key="16">
    <source>
        <dbReference type="Proteomes" id="UP001474421"/>
    </source>
</evidence>
<dbReference type="InterPro" id="IPR001828">
    <property type="entry name" value="ANF_lig-bd_rcpt"/>
</dbReference>
<evidence type="ECO:0000256" key="5">
    <source>
        <dbReference type="ARBA" id="ARBA00022729"/>
    </source>
</evidence>
<dbReference type="InterPro" id="IPR017978">
    <property type="entry name" value="GPCR_3_C"/>
</dbReference>
<feature type="signal peptide" evidence="13">
    <location>
        <begin position="1"/>
        <end position="21"/>
    </location>
</feature>
<dbReference type="InterPro" id="IPR004073">
    <property type="entry name" value="GPCR_3_vmron_rcpt_2"/>
</dbReference>
<proteinExistence type="inferred from homology"/>
<dbReference type="Gene3D" id="3.40.50.2300">
    <property type="match status" value="2"/>
</dbReference>
<feature type="domain" description="G-protein coupled receptors family 3 profile" evidence="14">
    <location>
        <begin position="604"/>
        <end position="859"/>
    </location>
</feature>
<sequence length="878" mass="99817">MVRLLALFLLLSLEECQSAAARCPSTRYLTVPHEWYQPGTLLIGGMTSQIFYVFNEIAFRNYPPQVIGFDLPLMLTKFYQNALALAFAVNTINESPTILPNVTLGLYIYDTYYDDRMTYYSLLNLLFKLCSFVPNYECGAPKNVISVIGGLGSDTSFHMADVLGLYKIPQLTYGSFAPEEILTTEVPKFYRMVPNDKNQYMGIIHLLLHFGWTWVGLLTGGDDSGKYFLKTIEALFLEKGICTAFIQLFPYQGRVFSHNDMGKFRNIHVDQRAKALVIYGDTLTFLWLLTYDAFLVSENTYIGKVWIMTAQMEFAVTGVTRRMDFQMFQGAISFAIHSKELQEFQRYLQKKSPYQPEGDGFLRLFWEHVFECSFPNTEEPLEQEELCTGKENLDKLPRSVFEVRMNGHSYSIYNAVYVVAHALHAMRSSKIKHRVRTGEQSLEFENLQSWQLHAFLRDISFNNSAGENMHFNEKGEIVSGLDIMHTRLFSNNSFKKVRIGQLKPTAFEGKQFFIHDEIIEWPKTFNQVCPISVCSDSCQPGFQKQKKEGEQFCCYDCLPCPKGKISNKTDTDECMQCRDDQYQSQSNDSCFPKIITFLSYEEPLGMGLVSIVLCFSLITGLVLITFIKHSDTAIVKANNRELTYILLSSLLLCFLCSLLFLGHPQKVTCLIRHVAFGIIFTVAVSCVLAKTSTVVLAFMATKPGSNVRRWVGKRLANTIVLSCSLIQAGICTAWLAIAPPYPRLDMKSLPNKIIAECNECSTFMFYFVLGYMGLLSIISFIVAFLARNLPDAFNEAKFITFSMLMFCSVWLTFIPTYLSAKGKYMVGVEIFSILASGTALLACIFFPKVYIILLRPELNNKEGLIRTNNKSMKLHTLI</sequence>
<feature type="transmembrane region" description="Helical" evidence="12">
    <location>
        <begin position="674"/>
        <end position="698"/>
    </location>
</feature>
<evidence type="ECO:0000256" key="13">
    <source>
        <dbReference type="SAM" id="SignalP"/>
    </source>
</evidence>
<dbReference type="FunFam" id="3.40.50.2300:FF:000024">
    <property type="entry name" value="Vomeronasal 2, receptor 73"/>
    <property type="match status" value="1"/>
</dbReference>
<evidence type="ECO:0000256" key="7">
    <source>
        <dbReference type="ARBA" id="ARBA00023040"/>
    </source>
</evidence>
<reference evidence="15 16" key="1">
    <citation type="journal article" date="2024" name="Proc. Natl. Acad. Sci. U.S.A.">
        <title>The genetic regulatory architecture and epigenomic basis for age-related changes in rattlesnake venom.</title>
        <authorList>
            <person name="Hogan M.P."/>
            <person name="Holding M.L."/>
            <person name="Nystrom G.S."/>
            <person name="Colston T.J."/>
            <person name="Bartlett D.A."/>
            <person name="Mason A.J."/>
            <person name="Ellsworth S.A."/>
            <person name="Rautsaw R.M."/>
            <person name="Lawrence K.C."/>
            <person name="Strickland J.L."/>
            <person name="He B."/>
            <person name="Fraser P."/>
            <person name="Margres M.J."/>
            <person name="Gilbert D.M."/>
            <person name="Gibbs H.L."/>
            <person name="Parkinson C.L."/>
            <person name="Rokyta D.R."/>
        </authorList>
    </citation>
    <scope>NUCLEOTIDE SEQUENCE [LARGE SCALE GENOMIC DNA]</scope>
    <source>
        <strain evidence="15">DRR0105</strain>
    </source>
</reference>
<keyword evidence="9 15" id="KW-0675">Receptor</keyword>
<dbReference type="InterPro" id="IPR017979">
    <property type="entry name" value="GPCR_3_CS"/>
</dbReference>
<dbReference type="PROSITE" id="PS00981">
    <property type="entry name" value="G_PROTEIN_RECEP_F3_3"/>
    <property type="match status" value="1"/>
</dbReference>
<dbReference type="GO" id="GO:0004930">
    <property type="term" value="F:G protein-coupled receptor activity"/>
    <property type="evidence" value="ECO:0007669"/>
    <property type="project" value="UniProtKB-KW"/>
</dbReference>
<evidence type="ECO:0000256" key="8">
    <source>
        <dbReference type="ARBA" id="ARBA00023136"/>
    </source>
</evidence>
<evidence type="ECO:0000313" key="15">
    <source>
        <dbReference type="EMBL" id="KAK9398099.1"/>
    </source>
</evidence>
<keyword evidence="3" id="KW-1003">Cell membrane</keyword>
<feature type="transmembrane region" description="Helical" evidence="12">
    <location>
        <begin position="798"/>
        <end position="818"/>
    </location>
</feature>
<feature type="transmembrane region" description="Helical" evidence="12">
    <location>
        <begin position="763"/>
        <end position="786"/>
    </location>
</feature>
<evidence type="ECO:0000256" key="1">
    <source>
        <dbReference type="ARBA" id="ARBA00004651"/>
    </source>
</evidence>